<dbReference type="InterPro" id="IPR020667">
    <property type="entry name" value="DNA_mismatch_repair_MutL"/>
</dbReference>
<comment type="function">
    <text evidence="5">This protein is involved in the repair of mismatches in DNA. It is required for dam-dependent methyl-directed DNA mismatch repair. May act as a 'molecular matchmaker', a protein that promotes the formation of a stable complex between two or more DNA-binding proteins in an ATP-dependent manner without itself being part of a final effector complex.</text>
</comment>
<dbReference type="InterPro" id="IPR014721">
    <property type="entry name" value="Ribsml_uS5_D2-typ_fold_subgr"/>
</dbReference>
<dbReference type="InterPro" id="IPR002099">
    <property type="entry name" value="MutL/Mlh/PMS"/>
</dbReference>
<feature type="region of interest" description="Disordered" evidence="6">
    <location>
        <begin position="358"/>
        <end position="386"/>
    </location>
</feature>
<name>A0AA48HG12_9ALTE</name>
<dbReference type="GO" id="GO:0006298">
    <property type="term" value="P:mismatch repair"/>
    <property type="evidence" value="ECO:0007669"/>
    <property type="project" value="UniProtKB-UniRule"/>
</dbReference>
<evidence type="ECO:0000256" key="3">
    <source>
        <dbReference type="ARBA" id="ARBA00022763"/>
    </source>
</evidence>
<dbReference type="Pfam" id="PF13589">
    <property type="entry name" value="HATPase_c_3"/>
    <property type="match status" value="1"/>
</dbReference>
<dbReference type="SUPFAM" id="SSF54211">
    <property type="entry name" value="Ribosomal protein S5 domain 2-like"/>
    <property type="match status" value="1"/>
</dbReference>
<dbReference type="CDD" id="cd16926">
    <property type="entry name" value="HATPase_MutL-MLH-PMS-like"/>
    <property type="match status" value="1"/>
</dbReference>
<dbReference type="InterPro" id="IPR036890">
    <property type="entry name" value="HATPase_C_sf"/>
</dbReference>
<dbReference type="InterPro" id="IPR037198">
    <property type="entry name" value="MutL_C_sf"/>
</dbReference>
<feature type="domain" description="DNA mismatch repair protein S5" evidence="7">
    <location>
        <begin position="212"/>
        <end position="330"/>
    </location>
</feature>
<dbReference type="PROSITE" id="PS00058">
    <property type="entry name" value="DNA_MISMATCH_REPAIR_1"/>
    <property type="match status" value="1"/>
</dbReference>
<evidence type="ECO:0000256" key="6">
    <source>
        <dbReference type="SAM" id="MobiDB-lite"/>
    </source>
</evidence>
<proteinExistence type="inferred from homology"/>
<reference evidence="8" key="1">
    <citation type="submission" date="2023-01" db="EMBL/GenBank/DDBJ databases">
        <title>Complete genome sequence of Planctobacterium marinum strain Dej080120_11.</title>
        <authorList>
            <person name="Ueki S."/>
            <person name="Maruyama F."/>
        </authorList>
    </citation>
    <scope>NUCLEOTIDE SEQUENCE</scope>
    <source>
        <strain evidence="8">Dej080120_11</strain>
    </source>
</reference>
<dbReference type="InterPro" id="IPR014762">
    <property type="entry name" value="DNA_mismatch_repair_CS"/>
</dbReference>
<dbReference type="EMBL" id="AP027272">
    <property type="protein sequence ID" value="BDX04659.1"/>
    <property type="molecule type" value="Genomic_DNA"/>
</dbReference>
<dbReference type="GO" id="GO:0030983">
    <property type="term" value="F:mismatched DNA binding"/>
    <property type="evidence" value="ECO:0007669"/>
    <property type="project" value="InterPro"/>
</dbReference>
<dbReference type="Gene3D" id="3.30.565.10">
    <property type="entry name" value="Histidine kinase-like ATPase, C-terminal domain"/>
    <property type="match status" value="1"/>
</dbReference>
<dbReference type="CDD" id="cd03482">
    <property type="entry name" value="MutL_Trans_MutL"/>
    <property type="match status" value="1"/>
</dbReference>
<keyword evidence="3 5" id="KW-0227">DNA damage</keyword>
<dbReference type="InterPro" id="IPR013507">
    <property type="entry name" value="DNA_mismatch_S5_2-like"/>
</dbReference>
<evidence type="ECO:0000256" key="1">
    <source>
        <dbReference type="ARBA" id="ARBA00006082"/>
    </source>
</evidence>
<dbReference type="Gene3D" id="3.30.230.10">
    <property type="match status" value="1"/>
</dbReference>
<evidence type="ECO:0000259" key="7">
    <source>
        <dbReference type="SMART" id="SM01340"/>
    </source>
</evidence>
<protein>
    <recommendedName>
        <fullName evidence="2 5">DNA mismatch repair protein MutL</fullName>
    </recommendedName>
</protein>
<gene>
    <name evidence="5" type="primary">mutL</name>
    <name evidence="8" type="ORF">MACH26_01800</name>
</gene>
<keyword evidence="9" id="KW-1185">Reference proteome</keyword>
<dbReference type="PANTHER" id="PTHR10073:SF12">
    <property type="entry name" value="DNA MISMATCH REPAIR PROTEIN MLH1"/>
    <property type="match status" value="1"/>
</dbReference>
<organism evidence="8 9">
    <name type="scientific">Planctobacterium marinum</name>
    <dbReference type="NCBI Taxonomy" id="1631968"/>
    <lineage>
        <taxon>Bacteria</taxon>
        <taxon>Pseudomonadati</taxon>
        <taxon>Pseudomonadota</taxon>
        <taxon>Gammaproteobacteria</taxon>
        <taxon>Alteromonadales</taxon>
        <taxon>Alteromonadaceae</taxon>
        <taxon>Planctobacterium</taxon>
    </lineage>
</organism>
<dbReference type="HAMAP" id="MF_00149">
    <property type="entry name" value="DNA_mis_repair"/>
    <property type="match status" value="1"/>
</dbReference>
<dbReference type="KEGG" id="pmaw:MACH26_01800"/>
<dbReference type="InterPro" id="IPR038973">
    <property type="entry name" value="MutL/Mlh/Pms-like"/>
</dbReference>
<feature type="compositionally biased region" description="Low complexity" evidence="6">
    <location>
        <begin position="369"/>
        <end position="383"/>
    </location>
</feature>
<dbReference type="Pfam" id="PF01119">
    <property type="entry name" value="DNA_mis_repair"/>
    <property type="match status" value="1"/>
</dbReference>
<evidence type="ECO:0000256" key="4">
    <source>
        <dbReference type="ARBA" id="ARBA00023204"/>
    </source>
</evidence>
<dbReference type="FunFam" id="3.30.565.10:FF:000003">
    <property type="entry name" value="DNA mismatch repair endonuclease MutL"/>
    <property type="match status" value="1"/>
</dbReference>
<dbReference type="SMART" id="SM01340">
    <property type="entry name" value="DNA_mis_repair"/>
    <property type="match status" value="1"/>
</dbReference>
<comment type="similarity">
    <text evidence="1 5">Belongs to the DNA mismatch repair MutL/HexB family.</text>
</comment>
<evidence type="ECO:0000256" key="5">
    <source>
        <dbReference type="HAMAP-Rule" id="MF_00149"/>
    </source>
</evidence>
<dbReference type="SUPFAM" id="SSF118116">
    <property type="entry name" value="DNA mismatch repair protein MutL"/>
    <property type="match status" value="1"/>
</dbReference>
<dbReference type="Proteomes" id="UP001333710">
    <property type="component" value="Chromosome"/>
</dbReference>
<keyword evidence="4 5" id="KW-0234">DNA repair</keyword>
<dbReference type="GO" id="GO:0016887">
    <property type="term" value="F:ATP hydrolysis activity"/>
    <property type="evidence" value="ECO:0007669"/>
    <property type="project" value="InterPro"/>
</dbReference>
<dbReference type="AlphaFoldDB" id="A0AA48HG12"/>
<dbReference type="NCBIfam" id="TIGR00585">
    <property type="entry name" value="mutl"/>
    <property type="match status" value="1"/>
</dbReference>
<evidence type="ECO:0000256" key="2">
    <source>
        <dbReference type="ARBA" id="ARBA00021975"/>
    </source>
</evidence>
<dbReference type="GO" id="GO:0032300">
    <property type="term" value="C:mismatch repair complex"/>
    <property type="evidence" value="ECO:0007669"/>
    <property type="project" value="InterPro"/>
</dbReference>
<sequence length="588" mass="65653">MPIKVLPARLANQIAAGEVVERPASVLKELLENSIDSGATQILIDVEKGGHKKIKVTDNGSGVVKDELVLALSRHATSKVSELDDLEHIATLGFRGEALASISSVSRLTLTSRPEGQTEAWQARCEGRDMQVIVEPAAHPQGTSVEVLDLFFNTPARRKFLRTEKTEFNHIEELFVRIALSRFDIALKLKHNGKLIKSLPAISSPEEHIKRIQQICGGNLCQDLLQLSSQYQHFALQGWVSKPGAFRSINDTQYVFVNNRMMRDKLILHAIRQAYEGLLPPDKYPFFVLYITLPHDEVDVNVHPAKHEVRFHQARLVHDFIYSGVCDALNAQFESDQDSDNVSPKSSEPRHNYQQENDYIKPLQPLQPSSSGYASGYARSTSGDSSAVRRDISEAASHYTQLVSSHYDIEKSTPELNEKHVIQNDSILPIPGKGFLIKRATEFYYLPQQQLVARHLATRYLTDTPASQPLLLPVSAKPSKLMDITVFCDNAAKLGMDVHSFSNKLILKQVPIGARKQRWQEIFVALLDGEDVSAEAIINTMARFWEPEPGALSTTLSEMLQVSEDKQALLACGAKQVPLQSWLGQLDE</sequence>
<dbReference type="GO" id="GO:0140664">
    <property type="term" value="F:ATP-dependent DNA damage sensor activity"/>
    <property type="evidence" value="ECO:0007669"/>
    <property type="project" value="InterPro"/>
</dbReference>
<evidence type="ECO:0000313" key="8">
    <source>
        <dbReference type="EMBL" id="BDX04659.1"/>
    </source>
</evidence>
<dbReference type="GO" id="GO:0005524">
    <property type="term" value="F:ATP binding"/>
    <property type="evidence" value="ECO:0007669"/>
    <property type="project" value="InterPro"/>
</dbReference>
<dbReference type="PANTHER" id="PTHR10073">
    <property type="entry name" value="DNA MISMATCH REPAIR PROTEIN MLH, PMS, MUTL"/>
    <property type="match status" value="1"/>
</dbReference>
<dbReference type="RefSeq" id="WP_338290464.1">
    <property type="nucleotide sequence ID" value="NZ_AP027272.1"/>
</dbReference>
<accession>A0AA48HG12</accession>
<dbReference type="InterPro" id="IPR020568">
    <property type="entry name" value="Ribosomal_Su5_D2-typ_SF"/>
</dbReference>
<dbReference type="SUPFAM" id="SSF55874">
    <property type="entry name" value="ATPase domain of HSP90 chaperone/DNA topoisomerase II/histidine kinase"/>
    <property type="match status" value="1"/>
</dbReference>
<evidence type="ECO:0000313" key="9">
    <source>
        <dbReference type="Proteomes" id="UP001333710"/>
    </source>
</evidence>